<evidence type="ECO:0000256" key="1">
    <source>
        <dbReference type="SAM" id="MobiDB-lite"/>
    </source>
</evidence>
<proteinExistence type="predicted"/>
<protein>
    <recommendedName>
        <fullName evidence="2">DUF7053 domain-containing protein</fullName>
    </recommendedName>
</protein>
<dbReference type="PANTHER" id="PTHR38117:SF2">
    <property type="entry name" value="NACHT AND WD40 DOMAIN PROTEIN"/>
    <property type="match status" value="1"/>
</dbReference>
<reference evidence="3" key="2">
    <citation type="submission" date="2023-06" db="EMBL/GenBank/DDBJ databases">
        <authorList>
            <consortium name="Lawrence Berkeley National Laboratory"/>
            <person name="Haridas S."/>
            <person name="Hensen N."/>
            <person name="Bonometti L."/>
            <person name="Westerberg I."/>
            <person name="Brannstrom I.O."/>
            <person name="Guillou S."/>
            <person name="Cros-Aarteil S."/>
            <person name="Calhoun S."/>
            <person name="Kuo A."/>
            <person name="Mondo S."/>
            <person name="Pangilinan J."/>
            <person name="Riley R."/>
            <person name="Labutti K."/>
            <person name="Andreopoulos B."/>
            <person name="Lipzen A."/>
            <person name="Chen C."/>
            <person name="Yanf M."/>
            <person name="Daum C."/>
            <person name="Ng V."/>
            <person name="Clum A."/>
            <person name="Steindorff A."/>
            <person name="Ohm R."/>
            <person name="Martin F."/>
            <person name="Silar P."/>
            <person name="Natvig D."/>
            <person name="Lalanne C."/>
            <person name="Gautier V."/>
            <person name="Ament-Velasquez S.L."/>
            <person name="Kruys A."/>
            <person name="Hutchinson M.I."/>
            <person name="Powell A.J."/>
            <person name="Barry K."/>
            <person name="Miller A.N."/>
            <person name="Grigoriev I.V."/>
            <person name="Debuchy R."/>
            <person name="Gladieux P."/>
            <person name="Thoren M.H."/>
            <person name="Johannesson H."/>
        </authorList>
    </citation>
    <scope>NUCLEOTIDE SEQUENCE</scope>
    <source>
        <strain evidence="3">CBS 168.71</strain>
    </source>
</reference>
<feature type="compositionally biased region" description="Low complexity" evidence="1">
    <location>
        <begin position="461"/>
        <end position="471"/>
    </location>
</feature>
<sequence length="616" mass="64792">MSKRTVFTTVTPLPAVVTRQVVLDFLHDYEEMIDLNPLVKERHPIPPPSHAPADELHCQWYSLTDKISYFPGVSGDVTYTCAFNDLPTGLQTHCYAPAGLTIRDKWTVGGSLPGEPPQPLELGLKAPSTGLYLREDVDMRCNVIMTSFVKKTLKKAHSALVDRLRIKAEIASTSSRRRSSRDSRSAVVSPEPSMMSTMGSTAPSSISSISSQYPHVADCVPTSRPSSAASSVSCYSVQSSPMWSPPASTLGTSPALSASSPPPTHGGNPQQPGELPGELPASELCAEQSKQQPAALAPPSRPPPPPPAPTSIPEFTFEPISITLSEPPTHSDPDTPFLRNAKPATPSRTIDPDTPFLRNAKPATPSRTIDPDTPFLRNAKPATPARTTTLEPETPFLRNTKPNWPLAPPNDDDGSNNWPLKPAAAPCQQQQQPQEQSRPRPRPRPQTHLFIQPYRPPQPPAGSAAHSPASSIGAESGLSGDALWQALGGGRVGVAKGAGAGAGADAGSGGGGYQHARARSYGQPPACATGYGAAYGVGNGYGSGPVYGHGNGRVYSSGHPDYPQLSPYDGESAASPVAADGGVRRVSMPPPPKRVPVPGTAGQKATLNGPFVANLD</sequence>
<comment type="caution">
    <text evidence="3">The sequence shown here is derived from an EMBL/GenBank/DDBJ whole genome shotgun (WGS) entry which is preliminary data.</text>
</comment>
<feature type="compositionally biased region" description="Low complexity" evidence="1">
    <location>
        <begin position="241"/>
        <end position="259"/>
    </location>
</feature>
<evidence type="ECO:0000259" key="2">
    <source>
        <dbReference type="Pfam" id="PF23155"/>
    </source>
</evidence>
<feature type="region of interest" description="Disordered" evidence="1">
    <location>
        <begin position="241"/>
        <end position="476"/>
    </location>
</feature>
<evidence type="ECO:0000313" key="4">
    <source>
        <dbReference type="Proteomes" id="UP001278766"/>
    </source>
</evidence>
<dbReference type="Proteomes" id="UP001278766">
    <property type="component" value="Unassembled WGS sequence"/>
</dbReference>
<dbReference type="RefSeq" id="XP_062658324.1">
    <property type="nucleotide sequence ID" value="XM_062806738.1"/>
</dbReference>
<feature type="region of interest" description="Disordered" evidence="1">
    <location>
        <begin position="581"/>
        <end position="616"/>
    </location>
</feature>
<dbReference type="GeneID" id="87843686"/>
<reference evidence="3" key="1">
    <citation type="journal article" date="2023" name="Mol. Phylogenet. Evol.">
        <title>Genome-scale phylogeny and comparative genomics of the fungal order Sordariales.</title>
        <authorList>
            <person name="Hensen N."/>
            <person name="Bonometti L."/>
            <person name="Westerberg I."/>
            <person name="Brannstrom I.O."/>
            <person name="Guillou S."/>
            <person name="Cros-Aarteil S."/>
            <person name="Calhoun S."/>
            <person name="Haridas S."/>
            <person name="Kuo A."/>
            <person name="Mondo S."/>
            <person name="Pangilinan J."/>
            <person name="Riley R."/>
            <person name="LaButti K."/>
            <person name="Andreopoulos B."/>
            <person name="Lipzen A."/>
            <person name="Chen C."/>
            <person name="Yan M."/>
            <person name="Daum C."/>
            <person name="Ng V."/>
            <person name="Clum A."/>
            <person name="Steindorff A."/>
            <person name="Ohm R.A."/>
            <person name="Martin F."/>
            <person name="Silar P."/>
            <person name="Natvig D.O."/>
            <person name="Lalanne C."/>
            <person name="Gautier V."/>
            <person name="Ament-Velasquez S.L."/>
            <person name="Kruys A."/>
            <person name="Hutchinson M.I."/>
            <person name="Powell A.J."/>
            <person name="Barry K."/>
            <person name="Miller A.N."/>
            <person name="Grigoriev I.V."/>
            <person name="Debuchy R."/>
            <person name="Gladieux P."/>
            <person name="Hiltunen Thoren M."/>
            <person name="Johannesson H."/>
        </authorList>
    </citation>
    <scope>NUCLEOTIDE SEQUENCE</scope>
    <source>
        <strain evidence="3">CBS 168.71</strain>
    </source>
</reference>
<feature type="compositionally biased region" description="Gly residues" evidence="1">
    <location>
        <begin position="492"/>
        <end position="513"/>
    </location>
</feature>
<feature type="compositionally biased region" description="Polar residues" evidence="1">
    <location>
        <begin position="194"/>
        <end position="203"/>
    </location>
</feature>
<feature type="domain" description="DUF7053" evidence="2">
    <location>
        <begin position="2"/>
        <end position="169"/>
    </location>
</feature>
<dbReference type="InterPro" id="IPR055481">
    <property type="entry name" value="DUF7053"/>
</dbReference>
<organism evidence="3 4">
    <name type="scientific">Chaetomium fimeti</name>
    <dbReference type="NCBI Taxonomy" id="1854472"/>
    <lineage>
        <taxon>Eukaryota</taxon>
        <taxon>Fungi</taxon>
        <taxon>Dikarya</taxon>
        <taxon>Ascomycota</taxon>
        <taxon>Pezizomycotina</taxon>
        <taxon>Sordariomycetes</taxon>
        <taxon>Sordariomycetidae</taxon>
        <taxon>Sordariales</taxon>
        <taxon>Chaetomiaceae</taxon>
        <taxon>Chaetomium</taxon>
    </lineage>
</organism>
<feature type="compositionally biased region" description="Pro residues" evidence="1">
    <location>
        <begin position="299"/>
        <end position="310"/>
    </location>
</feature>
<feature type="region of interest" description="Disordered" evidence="1">
    <location>
        <begin position="492"/>
        <end position="522"/>
    </location>
</feature>
<feature type="compositionally biased region" description="Low complexity" evidence="1">
    <location>
        <begin position="422"/>
        <end position="436"/>
    </location>
</feature>
<dbReference type="Pfam" id="PF23155">
    <property type="entry name" value="DUF7053"/>
    <property type="match status" value="1"/>
</dbReference>
<accession>A0AAE0HEB4</accession>
<keyword evidence="4" id="KW-1185">Reference proteome</keyword>
<dbReference type="EMBL" id="JAUEPN010000005">
    <property type="protein sequence ID" value="KAK3294810.1"/>
    <property type="molecule type" value="Genomic_DNA"/>
</dbReference>
<feature type="region of interest" description="Disordered" evidence="1">
    <location>
        <begin position="172"/>
        <end position="209"/>
    </location>
</feature>
<evidence type="ECO:0000313" key="3">
    <source>
        <dbReference type="EMBL" id="KAK3294810.1"/>
    </source>
</evidence>
<gene>
    <name evidence="3" type="ORF">B0H64DRAFT_443847</name>
</gene>
<dbReference type="PANTHER" id="PTHR38117">
    <property type="entry name" value="NACHT AND WD40 DOMAIN PROTEIN"/>
    <property type="match status" value="1"/>
</dbReference>
<dbReference type="AlphaFoldDB" id="A0AAE0HEB4"/>
<name>A0AAE0HEB4_9PEZI</name>